<dbReference type="PROSITE" id="PS00894">
    <property type="entry name" value="HTH_DEOR_1"/>
    <property type="match status" value="1"/>
</dbReference>
<dbReference type="PANTHER" id="PTHR30363">
    <property type="entry name" value="HTH-TYPE TRANSCRIPTIONAL REGULATOR SRLR-RELATED"/>
    <property type="match status" value="1"/>
</dbReference>
<evidence type="ECO:0000313" key="7">
    <source>
        <dbReference type="EMBL" id="GGG85553.1"/>
    </source>
</evidence>
<evidence type="ECO:0000256" key="4">
    <source>
        <dbReference type="ARBA" id="ARBA00023163"/>
    </source>
</evidence>
<dbReference type="GO" id="GO:0003677">
    <property type="term" value="F:DNA binding"/>
    <property type="evidence" value="ECO:0007669"/>
    <property type="project" value="UniProtKB-KW"/>
</dbReference>
<proteinExistence type="predicted"/>
<dbReference type="InterPro" id="IPR037171">
    <property type="entry name" value="NagB/RpiA_transferase-like"/>
</dbReference>
<evidence type="ECO:0000256" key="2">
    <source>
        <dbReference type="ARBA" id="ARBA00023015"/>
    </source>
</evidence>
<dbReference type="GO" id="GO:0003700">
    <property type="term" value="F:DNA-binding transcription factor activity"/>
    <property type="evidence" value="ECO:0007669"/>
    <property type="project" value="InterPro"/>
</dbReference>
<reference evidence="7" key="1">
    <citation type="journal article" date="2014" name="Int. J. Syst. Evol. Microbiol.">
        <title>Complete genome sequence of Corynebacterium casei LMG S-19264T (=DSM 44701T), isolated from a smear-ripened cheese.</title>
        <authorList>
            <consortium name="US DOE Joint Genome Institute (JGI-PGF)"/>
            <person name="Walter F."/>
            <person name="Albersmeier A."/>
            <person name="Kalinowski J."/>
            <person name="Ruckert C."/>
        </authorList>
    </citation>
    <scope>NUCLEOTIDE SEQUENCE</scope>
    <source>
        <strain evidence="7">CGMCC 1.15762</strain>
    </source>
</reference>
<dbReference type="Proteomes" id="UP000617145">
    <property type="component" value="Unassembled WGS sequence"/>
</dbReference>
<keyword evidence="3" id="KW-0238">DNA-binding</keyword>
<accession>A0A8J3EI98</accession>
<keyword evidence="2" id="KW-0805">Transcription regulation</keyword>
<sequence length="287" mass="31261">MAFAARQTPGDCMAEPNISSQRRHRAARQDCILTELRAQPSMRASELAQKLDVSHETIRRDIIDLDRRGLLRRTYGGAERPLRIEAPLAERRTMHVNTRHRIGAEAAALVGPGEVVMIGSESTCWHMVRSLAAGAQQVTAITNYHSVAEALCDNPGAQIITLGGRLHPTERYAWGPQAIEELTRYRANWAMFGASGIDGSGVYDIDDHAAGICRRMFRQAGRVAVLADSSKFGMPALARIASWPEIDLLVVDTPPQGAIAATLSAQGVRILSTSKKTQPHDDASPHS</sequence>
<evidence type="ECO:0000256" key="1">
    <source>
        <dbReference type="ARBA" id="ARBA00022491"/>
    </source>
</evidence>
<evidence type="ECO:0000256" key="3">
    <source>
        <dbReference type="ARBA" id="ARBA00023125"/>
    </source>
</evidence>
<gene>
    <name evidence="7" type="ORF">GCM10011415_39790</name>
</gene>
<dbReference type="Gene3D" id="3.40.50.1360">
    <property type="match status" value="1"/>
</dbReference>
<dbReference type="InterPro" id="IPR050313">
    <property type="entry name" value="Carb_Metab_HTH_regulators"/>
</dbReference>
<dbReference type="Pfam" id="PF00455">
    <property type="entry name" value="DeoRC"/>
    <property type="match status" value="1"/>
</dbReference>
<dbReference type="Gene3D" id="1.10.10.10">
    <property type="entry name" value="Winged helix-like DNA-binding domain superfamily/Winged helix DNA-binding domain"/>
    <property type="match status" value="1"/>
</dbReference>
<dbReference type="AlphaFoldDB" id="A0A8J3EI98"/>
<dbReference type="SMART" id="SM01134">
    <property type="entry name" value="DeoRC"/>
    <property type="match status" value="1"/>
</dbReference>
<dbReference type="SUPFAM" id="SSF100950">
    <property type="entry name" value="NagB/RpiA/CoA transferase-like"/>
    <property type="match status" value="1"/>
</dbReference>
<organism evidence="7 8">
    <name type="scientific">Salipiger pallidus</name>
    <dbReference type="NCBI Taxonomy" id="1775170"/>
    <lineage>
        <taxon>Bacteria</taxon>
        <taxon>Pseudomonadati</taxon>
        <taxon>Pseudomonadota</taxon>
        <taxon>Alphaproteobacteria</taxon>
        <taxon>Rhodobacterales</taxon>
        <taxon>Roseobacteraceae</taxon>
        <taxon>Salipiger</taxon>
    </lineage>
</organism>
<dbReference type="SMART" id="SM00420">
    <property type="entry name" value="HTH_DEOR"/>
    <property type="match status" value="1"/>
</dbReference>
<dbReference type="InterPro" id="IPR014036">
    <property type="entry name" value="DeoR-like_C"/>
</dbReference>
<keyword evidence="1" id="KW-0678">Repressor</keyword>
<dbReference type="PROSITE" id="PS51000">
    <property type="entry name" value="HTH_DEOR_2"/>
    <property type="match status" value="1"/>
</dbReference>
<dbReference type="InterPro" id="IPR036388">
    <property type="entry name" value="WH-like_DNA-bd_sf"/>
</dbReference>
<dbReference type="SUPFAM" id="SSF46785">
    <property type="entry name" value="Winged helix' DNA-binding domain"/>
    <property type="match status" value="1"/>
</dbReference>
<evidence type="ECO:0000256" key="5">
    <source>
        <dbReference type="SAM" id="MobiDB-lite"/>
    </source>
</evidence>
<comment type="caution">
    <text evidence="7">The sequence shown here is derived from an EMBL/GenBank/DDBJ whole genome shotgun (WGS) entry which is preliminary data.</text>
</comment>
<dbReference type="InterPro" id="IPR036390">
    <property type="entry name" value="WH_DNA-bd_sf"/>
</dbReference>
<dbReference type="PRINTS" id="PR00037">
    <property type="entry name" value="HTHLACR"/>
</dbReference>
<feature type="domain" description="HTH deoR-type" evidence="6">
    <location>
        <begin position="25"/>
        <end position="80"/>
    </location>
</feature>
<keyword evidence="4" id="KW-0804">Transcription</keyword>
<evidence type="ECO:0000259" key="6">
    <source>
        <dbReference type="PROSITE" id="PS51000"/>
    </source>
</evidence>
<name>A0A8J3EI98_9RHOB</name>
<dbReference type="InterPro" id="IPR001034">
    <property type="entry name" value="DeoR_HTH"/>
</dbReference>
<feature type="region of interest" description="Disordered" evidence="5">
    <location>
        <begin position="1"/>
        <end position="26"/>
    </location>
</feature>
<dbReference type="Pfam" id="PF08220">
    <property type="entry name" value="HTH_DeoR"/>
    <property type="match status" value="1"/>
</dbReference>
<protein>
    <submittedName>
        <fullName evidence="7">DeoR family transcriptional regulator</fullName>
    </submittedName>
</protein>
<dbReference type="EMBL" id="BMJV01000011">
    <property type="protein sequence ID" value="GGG85553.1"/>
    <property type="molecule type" value="Genomic_DNA"/>
</dbReference>
<dbReference type="PANTHER" id="PTHR30363:SF4">
    <property type="entry name" value="GLYCEROL-3-PHOSPHATE REGULON REPRESSOR"/>
    <property type="match status" value="1"/>
</dbReference>
<evidence type="ECO:0000313" key="8">
    <source>
        <dbReference type="Proteomes" id="UP000617145"/>
    </source>
</evidence>
<reference evidence="7" key="2">
    <citation type="submission" date="2020-09" db="EMBL/GenBank/DDBJ databases">
        <authorList>
            <person name="Sun Q."/>
            <person name="Zhou Y."/>
        </authorList>
    </citation>
    <scope>NUCLEOTIDE SEQUENCE</scope>
    <source>
        <strain evidence="7">CGMCC 1.15762</strain>
    </source>
</reference>
<dbReference type="InterPro" id="IPR018356">
    <property type="entry name" value="Tscrpt_reg_HTH_DeoR_CS"/>
</dbReference>
<keyword evidence="8" id="KW-1185">Reference proteome</keyword>